<evidence type="ECO:0000313" key="3">
    <source>
        <dbReference type="Proteomes" id="UP000001595"/>
    </source>
</evidence>
<keyword evidence="3" id="KW-1185">Reference proteome</keyword>
<gene>
    <name evidence="2" type="primary">KNCN</name>
</gene>
<organism evidence="2 3">
    <name type="scientific">Pongo abelii</name>
    <name type="common">Sumatran orangutan</name>
    <name type="synonym">Pongo pygmaeus abelii</name>
    <dbReference type="NCBI Taxonomy" id="9601"/>
    <lineage>
        <taxon>Eukaryota</taxon>
        <taxon>Metazoa</taxon>
        <taxon>Chordata</taxon>
        <taxon>Craniata</taxon>
        <taxon>Vertebrata</taxon>
        <taxon>Euteleostomi</taxon>
        <taxon>Mammalia</taxon>
        <taxon>Eutheria</taxon>
        <taxon>Euarchontoglires</taxon>
        <taxon>Primates</taxon>
        <taxon>Haplorrhini</taxon>
        <taxon>Catarrhini</taxon>
        <taxon>Hominidae</taxon>
        <taxon>Pongo</taxon>
    </lineage>
</organism>
<dbReference type="AlphaFoldDB" id="A0A8I5TBK9"/>
<name>A0A8I5TBK9_PONAB</name>
<accession>A0A8I5TBK9</accession>
<reference evidence="2" key="3">
    <citation type="submission" date="2025-09" db="UniProtKB">
        <authorList>
            <consortium name="Ensembl"/>
        </authorList>
    </citation>
    <scope>IDENTIFICATION</scope>
</reference>
<dbReference type="Ensembl" id="ENSPPYT00000040714.1">
    <property type="protein sequence ID" value="ENSPPYP00000026645.1"/>
    <property type="gene ID" value="ENSPPYG00000001393.2"/>
</dbReference>
<dbReference type="Proteomes" id="UP000001595">
    <property type="component" value="Chromosome 1"/>
</dbReference>
<keyword evidence="1" id="KW-1133">Transmembrane helix</keyword>
<feature type="transmembrane region" description="Helical" evidence="1">
    <location>
        <begin position="197"/>
        <end position="220"/>
    </location>
</feature>
<proteinExistence type="predicted"/>
<evidence type="ECO:0000256" key="1">
    <source>
        <dbReference type="SAM" id="Phobius"/>
    </source>
</evidence>
<protein>
    <submittedName>
        <fullName evidence="2">Kinocilin</fullName>
    </submittedName>
</protein>
<sequence length="222" mass="23872">MLRQSLRGCPCPALPSCLLPLSQCPPGLEDPNRRQARPCRPQSGWKQCLEWGLLHSPSQASPKWIPLVWAGAWSKSGSRGPGTQKTAQWMLENQFSEAAESISDGKAEAPLEKGLIESHGERSPGQACSQVSYLSLSKAVSSAVLCTSGRDQFSDHSATDLHEGAAFHKCWPGVETSVPSAGRSNFLSLNCPPPHPAAAYSLPLLLSFIIINISGCWSLLNQ</sequence>
<reference evidence="2" key="2">
    <citation type="submission" date="2025-08" db="UniProtKB">
        <authorList>
            <consortium name="Ensembl"/>
        </authorList>
    </citation>
    <scope>IDENTIFICATION</scope>
</reference>
<evidence type="ECO:0000313" key="2">
    <source>
        <dbReference type="Ensembl" id="ENSPPYP00000026645.1"/>
    </source>
</evidence>
<keyword evidence="1" id="KW-0812">Transmembrane</keyword>
<reference evidence="2 3" key="1">
    <citation type="submission" date="2008-02" db="EMBL/GenBank/DDBJ databases">
        <title>A 6x draft sequence assembly of the Pongo pygmaeus abelii genome.</title>
        <authorList>
            <person name="Wilson R.K."/>
            <person name="Mardis E."/>
        </authorList>
    </citation>
    <scope>NUCLEOTIDE SEQUENCE [LARGE SCALE GENOMIC DNA]</scope>
</reference>
<keyword evidence="1" id="KW-0472">Membrane</keyword>